<dbReference type="AlphaFoldDB" id="A0AAD2G5R7"/>
<accession>A0AAD2G5R7</accession>
<name>A0AAD2G5R7_9STRA</name>
<protein>
    <submittedName>
        <fullName evidence="1">Uncharacterized protein</fullName>
    </submittedName>
</protein>
<sequence>MGQPGNIFLLRVLTPRHVATHQSRHILPAHGGPHRFPLTFFALRFAPSLDLTVFFLQVLAVPLNRPLPTAHPSFKRGRRLPSFARTILGGFQMRSVHGDEATLADALLEGHLRVISDGSFKNELETAAVQLLAKQGGCNRIIIRCQTPGLPQDQSPYRSKLIGLLAGIMAVDWLLKQWFPNLLTCPKVRIACDGLSAIEMAFEDRPLSPTDAQFDLVSSIREAILRSSVDWAPQHVYGHLDKSNLFDELSWWEKRNLEMDGMAVEYRKELETANHLIAPNPRFFTELAALYVADTKQSRLDPQFIQECVTLPALRSRWRDKGTISAAAESKIAWDTLGRAMRSLPAGLQRWSTKHCVGMCGTGKFKVLWGLETSAACPRCGDFEDHLHAPRCRAALATVEWDRRTAAFSAWLDLQLTGPSIKTAILQLLHGVRTPTTSPLRTISPSVHIPKKHTIKNHTQIRVPKQHL</sequence>
<evidence type="ECO:0000313" key="1">
    <source>
        <dbReference type="EMBL" id="CAJ1963855.1"/>
    </source>
</evidence>
<proteinExistence type="predicted"/>
<dbReference type="Proteomes" id="UP001295423">
    <property type="component" value="Unassembled WGS sequence"/>
</dbReference>
<evidence type="ECO:0000313" key="2">
    <source>
        <dbReference type="Proteomes" id="UP001295423"/>
    </source>
</evidence>
<reference evidence="1" key="1">
    <citation type="submission" date="2023-08" db="EMBL/GenBank/DDBJ databases">
        <authorList>
            <person name="Audoor S."/>
            <person name="Bilcke G."/>
        </authorList>
    </citation>
    <scope>NUCLEOTIDE SEQUENCE</scope>
</reference>
<keyword evidence="2" id="KW-1185">Reference proteome</keyword>
<gene>
    <name evidence="1" type="ORF">CYCCA115_LOCUS20357</name>
</gene>
<dbReference type="EMBL" id="CAKOGP040002160">
    <property type="protein sequence ID" value="CAJ1963855.1"/>
    <property type="molecule type" value="Genomic_DNA"/>
</dbReference>
<comment type="caution">
    <text evidence="1">The sequence shown here is derived from an EMBL/GenBank/DDBJ whole genome shotgun (WGS) entry which is preliminary data.</text>
</comment>
<organism evidence="1 2">
    <name type="scientific">Cylindrotheca closterium</name>
    <dbReference type="NCBI Taxonomy" id="2856"/>
    <lineage>
        <taxon>Eukaryota</taxon>
        <taxon>Sar</taxon>
        <taxon>Stramenopiles</taxon>
        <taxon>Ochrophyta</taxon>
        <taxon>Bacillariophyta</taxon>
        <taxon>Bacillariophyceae</taxon>
        <taxon>Bacillariophycidae</taxon>
        <taxon>Bacillariales</taxon>
        <taxon>Bacillariaceae</taxon>
        <taxon>Cylindrotheca</taxon>
    </lineage>
</organism>